<sequence>MEENLMFLQVARDYNENSIRELSPLALAFLGDAVFELLVRTHILNKNKNPKKLHIEAIEYVKAKGQSDLMKKLKDNLTEEEFMVYKRGRNAKSNTMPKNANVSDYREATGLESLFGYLYLLNRGNRILELFEMMEGYKNEG</sequence>
<proteinExistence type="inferred from homology"/>
<evidence type="ECO:0000256" key="4">
    <source>
        <dbReference type="HAMAP-Rule" id="MF_01468"/>
    </source>
</evidence>
<accession>A0A1M5TQZ9</accession>
<evidence type="ECO:0000256" key="2">
    <source>
        <dbReference type="ARBA" id="ARBA00022759"/>
    </source>
</evidence>
<dbReference type="GO" id="GO:0005737">
    <property type="term" value="C:cytoplasm"/>
    <property type="evidence" value="ECO:0007669"/>
    <property type="project" value="UniProtKB-SubCell"/>
</dbReference>
<dbReference type="PIRSF" id="PIRSF005520">
    <property type="entry name" value="UCP005520"/>
    <property type="match status" value="1"/>
</dbReference>
<dbReference type="EC" id="3.1.26.-" evidence="4"/>
<dbReference type="Pfam" id="PF00636">
    <property type="entry name" value="Ribonuclease_3"/>
    <property type="match status" value="1"/>
</dbReference>
<dbReference type="GO" id="GO:0019843">
    <property type="term" value="F:rRNA binding"/>
    <property type="evidence" value="ECO:0007669"/>
    <property type="project" value="UniProtKB-UniRule"/>
</dbReference>
<dbReference type="Gene3D" id="1.10.1520.10">
    <property type="entry name" value="Ribonuclease III domain"/>
    <property type="match status" value="1"/>
</dbReference>
<keyword evidence="4" id="KW-0690">Ribosome biogenesis</keyword>
<dbReference type="Proteomes" id="UP000184032">
    <property type="component" value="Unassembled WGS sequence"/>
</dbReference>
<keyword evidence="4" id="KW-0698">rRNA processing</keyword>
<dbReference type="EMBL" id="FQXI01000012">
    <property type="protein sequence ID" value="SHH53111.1"/>
    <property type="molecule type" value="Genomic_DNA"/>
</dbReference>
<keyword evidence="2 4" id="KW-0255">Endonuclease</keyword>
<dbReference type="AlphaFoldDB" id="A0A1M5TQZ9"/>
<dbReference type="GO" id="GO:0006364">
    <property type="term" value="P:rRNA processing"/>
    <property type="evidence" value="ECO:0007669"/>
    <property type="project" value="UniProtKB-UniRule"/>
</dbReference>
<protein>
    <recommendedName>
        <fullName evidence="4">Mini-ribonuclease 3</fullName>
        <shortName evidence="4">Mini-3</shortName>
        <shortName evidence="4">Mini-RNase 3</shortName>
        <ecNumber evidence="4">3.1.26.-</ecNumber>
    </recommendedName>
    <alternativeName>
        <fullName evidence="4">Mini-RNase III</fullName>
        <shortName evidence="4">Mini-III</shortName>
    </alternativeName>
</protein>
<comment type="similarity">
    <text evidence="4">Belongs to the MrnC RNase family.</text>
</comment>
<comment type="subunit">
    <text evidence="4">Homodimer.</text>
</comment>
<dbReference type="OrthoDB" id="46571at2"/>
<dbReference type="InterPro" id="IPR000999">
    <property type="entry name" value="RNase_III_dom"/>
</dbReference>
<dbReference type="RefSeq" id="WP_073185124.1">
    <property type="nucleotide sequence ID" value="NZ_FQXI01000012.1"/>
</dbReference>
<comment type="function">
    <text evidence="4">Involved in correct processing of both the 5' and 3' ends of 23S rRNA precursor. Processes 30S rRNA precursor transcript even in absence of ribonuclease 3 (Rnc); Rnc processes 30S rRNA into smaller rRNA precursors.</text>
</comment>
<keyword evidence="7" id="KW-1185">Reference proteome</keyword>
<comment type="subcellular location">
    <subcellularLocation>
        <location evidence="4">Cytoplasm</location>
    </subcellularLocation>
</comment>
<keyword evidence="1 4" id="KW-0540">Nuclease</keyword>
<keyword evidence="3 4" id="KW-0378">Hydrolase</keyword>
<feature type="domain" description="RNase III" evidence="5">
    <location>
        <begin position="4"/>
        <end position="140"/>
    </location>
</feature>
<evidence type="ECO:0000259" key="5">
    <source>
        <dbReference type="SMART" id="SM00535"/>
    </source>
</evidence>
<dbReference type="InterPro" id="IPR008226">
    <property type="entry name" value="Mini3_fam"/>
</dbReference>
<gene>
    <name evidence="4" type="primary">mrnC</name>
    <name evidence="6" type="ORF">SAMN02745245_01533</name>
</gene>
<reference evidence="6 7" key="1">
    <citation type="submission" date="2016-11" db="EMBL/GenBank/DDBJ databases">
        <authorList>
            <person name="Jaros S."/>
            <person name="Januszkiewicz K."/>
            <person name="Wedrychowicz H."/>
        </authorList>
    </citation>
    <scope>NUCLEOTIDE SEQUENCE [LARGE SCALE GENOMIC DNA]</scope>
    <source>
        <strain evidence="6 7">DSM 21120</strain>
    </source>
</reference>
<dbReference type="SMART" id="SM00535">
    <property type="entry name" value="RIBOc"/>
    <property type="match status" value="1"/>
</dbReference>
<keyword evidence="4" id="KW-0694">RNA-binding</keyword>
<organism evidence="6 7">
    <name type="scientific">Anaerosphaera aminiphila DSM 21120</name>
    <dbReference type="NCBI Taxonomy" id="1120995"/>
    <lineage>
        <taxon>Bacteria</taxon>
        <taxon>Bacillati</taxon>
        <taxon>Bacillota</taxon>
        <taxon>Tissierellia</taxon>
        <taxon>Tissierellales</taxon>
        <taxon>Peptoniphilaceae</taxon>
        <taxon>Anaerosphaera</taxon>
    </lineage>
</organism>
<name>A0A1M5TQZ9_9FIRM</name>
<keyword evidence="4" id="KW-0460">Magnesium</keyword>
<dbReference type="PANTHER" id="PTHR34276:SF1">
    <property type="entry name" value="MINI-RIBONUCLEASE 3"/>
    <property type="match status" value="1"/>
</dbReference>
<dbReference type="InterPro" id="IPR036389">
    <property type="entry name" value="RNase_III_sf"/>
</dbReference>
<dbReference type="HAMAP" id="MF_01468">
    <property type="entry name" value="RNase_Mini_III"/>
    <property type="match status" value="1"/>
</dbReference>
<feature type="active site" evidence="4">
    <location>
        <position position="32"/>
    </location>
</feature>
<keyword evidence="4" id="KW-0963">Cytoplasm</keyword>
<evidence type="ECO:0000313" key="7">
    <source>
        <dbReference type="Proteomes" id="UP000184032"/>
    </source>
</evidence>
<dbReference type="GO" id="GO:0004525">
    <property type="term" value="F:ribonuclease III activity"/>
    <property type="evidence" value="ECO:0007669"/>
    <property type="project" value="InterPro"/>
</dbReference>
<evidence type="ECO:0000313" key="6">
    <source>
        <dbReference type="EMBL" id="SHH53111.1"/>
    </source>
</evidence>
<comment type="cofactor">
    <cofactor evidence="4">
        <name>Mg(2+)</name>
        <dbReference type="ChEBI" id="CHEBI:18420"/>
    </cofactor>
</comment>
<evidence type="ECO:0000256" key="1">
    <source>
        <dbReference type="ARBA" id="ARBA00022722"/>
    </source>
</evidence>
<dbReference type="PANTHER" id="PTHR34276">
    <property type="entry name" value="MINI-RIBONUCLEASE 3"/>
    <property type="match status" value="1"/>
</dbReference>
<dbReference type="SUPFAM" id="SSF69065">
    <property type="entry name" value="RNase III domain-like"/>
    <property type="match status" value="1"/>
</dbReference>
<evidence type="ECO:0000256" key="3">
    <source>
        <dbReference type="ARBA" id="ARBA00022801"/>
    </source>
</evidence>
<dbReference type="STRING" id="1120995.SAMN02745245_01533"/>
<keyword evidence="4" id="KW-0699">rRNA-binding</keyword>